<dbReference type="InterPro" id="IPR021973">
    <property type="entry name" value="SprA-related"/>
</dbReference>
<dbReference type="EMBL" id="CP000083">
    <property type="protein sequence ID" value="AAZ28675.1"/>
    <property type="molecule type" value="Genomic_DNA"/>
</dbReference>
<gene>
    <name evidence="2" type="ordered locus">CPS_0215</name>
</gene>
<feature type="compositionally biased region" description="Basic and acidic residues" evidence="1">
    <location>
        <begin position="100"/>
        <end position="114"/>
    </location>
</feature>
<feature type="region of interest" description="Disordered" evidence="1">
    <location>
        <begin position="1"/>
        <end position="172"/>
    </location>
</feature>
<dbReference type="AlphaFoldDB" id="Q48AD1"/>
<feature type="compositionally biased region" description="Low complexity" evidence="1">
    <location>
        <begin position="82"/>
        <end position="99"/>
    </location>
</feature>
<feature type="compositionally biased region" description="Basic and acidic residues" evidence="1">
    <location>
        <begin position="22"/>
        <end position="33"/>
    </location>
</feature>
<evidence type="ECO:0000256" key="1">
    <source>
        <dbReference type="SAM" id="MobiDB-lite"/>
    </source>
</evidence>
<sequence length="346" mass="37516">MNITPHTANLPLATVVNPPTEGLRRENHQREIITKVAATNPSAADKGVASDKDRARTPAQANEQVDFANLRKQAEHAASSISEQENQQDNQQDDQQGKSQQDEQNSKQNQEDQHSSTNSSTSENDRAEKNSNQVRADEKIITQLQQRDKEVRSHELAHATAGGAATGSPSYTFEIGPDGKKYVTDGEVAVDLSNVAGDPQATIVKMQKIHAAAMAPTNPSAQDTRVAASAAQNILAAQSELLALKGNEATQSDSADKSLNTQTNATSAYENNHDKRNEFDALINQTLSAQDAVISDSSNQKLASNLGVKSVQTSDVQQRAQRIESFYFTVSQGYEKPDNFQFKITA</sequence>
<name>Q48AD1_COLP3</name>
<protein>
    <recommendedName>
        <fullName evidence="4">SprA-related family</fullName>
    </recommendedName>
</protein>
<evidence type="ECO:0008006" key="4">
    <source>
        <dbReference type="Google" id="ProtNLM"/>
    </source>
</evidence>
<dbReference type="STRING" id="167879.CPS_0215"/>
<accession>Q48AD1</accession>
<dbReference type="HOGENOM" id="CLU_801033_0_0_6"/>
<feature type="compositionally biased region" description="Basic and acidic residues" evidence="1">
    <location>
        <begin position="123"/>
        <end position="157"/>
    </location>
</feature>
<evidence type="ECO:0000313" key="3">
    <source>
        <dbReference type="Proteomes" id="UP000000547"/>
    </source>
</evidence>
<reference evidence="2" key="1">
    <citation type="journal article" date="2005" name="Proc. Natl. Acad. Sci. U.S.A.">
        <title>The psychrophilic lifestyle as revealed by the genome sequence of Colwellia psychrerythraea 34H through genomic and proteomic analyses.</title>
        <authorList>
            <person name="Methe B.A."/>
            <person name="Nelson K.E."/>
            <person name="Deming J.W."/>
            <person name="Momen B."/>
            <person name="Melamud E."/>
            <person name="Zhang X."/>
            <person name="Moult J."/>
            <person name="Madupu R."/>
            <person name="Nelson W.C."/>
            <person name="Dodson R.J."/>
            <person name="Brinkac L.M."/>
            <person name="Daugherty S.C."/>
            <person name="Durkin A.S."/>
            <person name="DeBoy R.T."/>
            <person name="Kolonay J.F."/>
            <person name="Sullivan S.A."/>
            <person name="Zhou L."/>
            <person name="Davidsen T.M."/>
            <person name="Wu M."/>
            <person name="Huston A.L."/>
            <person name="Lewis M."/>
            <person name="Weaver B."/>
            <person name="Weidman J.F."/>
            <person name="Khouri H."/>
            <person name="Utterback T.R."/>
            <person name="Feldblyum T.V."/>
            <person name="Fraser C.M."/>
        </authorList>
    </citation>
    <scope>NUCLEOTIDE SEQUENCE [LARGE SCALE GENOMIC DNA]</scope>
    <source>
        <strain evidence="2">34H</strain>
    </source>
</reference>
<evidence type="ECO:0000313" key="2">
    <source>
        <dbReference type="EMBL" id="AAZ28675.1"/>
    </source>
</evidence>
<dbReference type="Pfam" id="PF12118">
    <property type="entry name" value="SprA-related"/>
    <property type="match status" value="1"/>
</dbReference>
<dbReference type="RefSeq" id="WP_011041089.1">
    <property type="nucleotide sequence ID" value="NC_003910.7"/>
</dbReference>
<dbReference type="KEGG" id="cps:CPS_0215"/>
<proteinExistence type="predicted"/>
<feature type="compositionally biased region" description="Low complexity" evidence="1">
    <location>
        <begin position="158"/>
        <end position="167"/>
    </location>
</feature>
<dbReference type="Proteomes" id="UP000000547">
    <property type="component" value="Chromosome"/>
</dbReference>
<organism evidence="2 3">
    <name type="scientific">Colwellia psychrerythraea (strain 34H / ATCC BAA-681)</name>
    <name type="common">Vibrio psychroerythus</name>
    <dbReference type="NCBI Taxonomy" id="167879"/>
    <lineage>
        <taxon>Bacteria</taxon>
        <taxon>Pseudomonadati</taxon>
        <taxon>Pseudomonadota</taxon>
        <taxon>Gammaproteobacteria</taxon>
        <taxon>Alteromonadales</taxon>
        <taxon>Colwelliaceae</taxon>
        <taxon>Colwellia</taxon>
    </lineage>
</organism>